<dbReference type="SMART" id="SM00827">
    <property type="entry name" value="PKS_AT"/>
    <property type="match status" value="1"/>
</dbReference>
<dbReference type="InterPro" id="IPR050858">
    <property type="entry name" value="Mal-CoA-ACP_Trans/PKS_FabD"/>
</dbReference>
<dbReference type="SUPFAM" id="SSF52151">
    <property type="entry name" value="FabD/lysophospholipase-like"/>
    <property type="match status" value="1"/>
</dbReference>
<evidence type="ECO:0000256" key="2">
    <source>
        <dbReference type="ARBA" id="ARBA00022679"/>
    </source>
</evidence>
<feature type="domain" description="Malonyl-CoA:ACP transacylase (MAT)" evidence="5">
    <location>
        <begin position="10"/>
        <end position="309"/>
    </location>
</feature>
<dbReference type="SUPFAM" id="SSF55048">
    <property type="entry name" value="Probable ACP-binding domain of malonyl-CoA ACP transacylase"/>
    <property type="match status" value="1"/>
</dbReference>
<dbReference type="InterPro" id="IPR016035">
    <property type="entry name" value="Acyl_Trfase/lysoPLipase"/>
</dbReference>
<gene>
    <name evidence="6" type="ORF">SAJA_08785</name>
</gene>
<keyword evidence="7" id="KW-1185">Reference proteome</keyword>
<dbReference type="GO" id="GO:0004314">
    <property type="term" value="F:[acyl-carrier-protein] S-malonyltransferase activity"/>
    <property type="evidence" value="ECO:0007669"/>
    <property type="project" value="UniProtKB-EC"/>
</dbReference>
<dbReference type="GO" id="GO:0006633">
    <property type="term" value="P:fatty acid biosynthetic process"/>
    <property type="evidence" value="ECO:0007669"/>
    <property type="project" value="TreeGrafter"/>
</dbReference>
<dbReference type="EC" id="2.3.1.39" evidence="1"/>
<dbReference type="Gene3D" id="3.40.366.10">
    <property type="entry name" value="Malonyl-Coenzyme A Acyl Carrier Protein, domain 2"/>
    <property type="match status" value="1"/>
</dbReference>
<proteinExistence type="predicted"/>
<evidence type="ECO:0000313" key="6">
    <source>
        <dbReference type="EMBL" id="ROO28134.1"/>
    </source>
</evidence>
<dbReference type="InterPro" id="IPR016036">
    <property type="entry name" value="Malonyl_transacylase_ACP-bd"/>
</dbReference>
<dbReference type="GO" id="GO:0005829">
    <property type="term" value="C:cytosol"/>
    <property type="evidence" value="ECO:0007669"/>
    <property type="project" value="TreeGrafter"/>
</dbReference>
<evidence type="ECO:0000256" key="4">
    <source>
        <dbReference type="ARBA" id="ARBA00048462"/>
    </source>
</evidence>
<reference evidence="6 7" key="1">
    <citation type="submission" date="2013-10" db="EMBL/GenBank/DDBJ databases">
        <title>Salinisphaera japonica YTM-1 Genome Sequencing.</title>
        <authorList>
            <person name="Lai Q."/>
            <person name="Li C."/>
            <person name="Shao Z."/>
        </authorList>
    </citation>
    <scope>NUCLEOTIDE SEQUENCE [LARGE SCALE GENOMIC DNA]</scope>
    <source>
        <strain evidence="6 7">YTM-1</strain>
    </source>
</reference>
<protein>
    <recommendedName>
        <fullName evidence="1">[acyl-carrier-protein] S-malonyltransferase</fullName>
        <ecNumber evidence="1">2.3.1.39</ecNumber>
    </recommendedName>
</protein>
<dbReference type="Pfam" id="PF00698">
    <property type="entry name" value="Acyl_transf_1"/>
    <property type="match status" value="1"/>
</dbReference>
<dbReference type="PANTHER" id="PTHR42681:SF1">
    <property type="entry name" value="MALONYL-COA-ACYL CARRIER PROTEIN TRANSACYLASE, MITOCHONDRIAL"/>
    <property type="match status" value="1"/>
</dbReference>
<keyword evidence="2 6" id="KW-0808">Transferase</keyword>
<dbReference type="Proteomes" id="UP000285310">
    <property type="component" value="Unassembled WGS sequence"/>
</dbReference>
<accession>A0A423PR98</accession>
<dbReference type="Gene3D" id="3.30.70.250">
    <property type="entry name" value="Malonyl-CoA ACP transacylase, ACP-binding"/>
    <property type="match status" value="1"/>
</dbReference>
<evidence type="ECO:0000259" key="5">
    <source>
        <dbReference type="SMART" id="SM00827"/>
    </source>
</evidence>
<evidence type="ECO:0000313" key="7">
    <source>
        <dbReference type="Proteomes" id="UP000285310"/>
    </source>
</evidence>
<comment type="caution">
    <text evidence="6">The sequence shown here is derived from an EMBL/GenBank/DDBJ whole genome shotgun (WGS) entry which is preliminary data.</text>
</comment>
<dbReference type="AlphaFoldDB" id="A0A423PR98"/>
<keyword evidence="3" id="KW-0012">Acyltransferase</keyword>
<evidence type="ECO:0000256" key="1">
    <source>
        <dbReference type="ARBA" id="ARBA00013258"/>
    </source>
</evidence>
<evidence type="ECO:0000256" key="3">
    <source>
        <dbReference type="ARBA" id="ARBA00023315"/>
    </source>
</evidence>
<dbReference type="PANTHER" id="PTHR42681">
    <property type="entry name" value="MALONYL-COA-ACYL CARRIER PROTEIN TRANSACYLASE, MITOCHONDRIAL"/>
    <property type="match status" value="1"/>
</dbReference>
<dbReference type="EMBL" id="AYKG01000023">
    <property type="protein sequence ID" value="ROO28134.1"/>
    <property type="molecule type" value="Genomic_DNA"/>
</dbReference>
<sequence>MARPMSTVFTFPGQGAQRPGMLADLPDSKAVRDTIAAAEDGLSVRIDTLDNAEALATTDNVQTALTVMGVAAARHLIEADGAPDAVLGLSIGAWPAAVIAGVIDFEAALALVAKRGELMGQAYPAGYGMLAVLGLGERHVAGLVEAGQDAGQAIHIANVNADQQIVVAGAEAALDALAARADEAGARATRRLDVAVPSHCALLDEPAEKLAEAAAGTPWQPPRCAYFSANARRRLWKGDAIGDDLVYNMARTVYWAQTARIVQESGYTLAVEMPPGATLTGLHPSEAAGEAIAVERSGWHNTPALIRRAAQQPGR</sequence>
<organism evidence="6 7">
    <name type="scientific">Salinisphaera japonica YTM-1</name>
    <dbReference type="NCBI Taxonomy" id="1209778"/>
    <lineage>
        <taxon>Bacteria</taxon>
        <taxon>Pseudomonadati</taxon>
        <taxon>Pseudomonadota</taxon>
        <taxon>Gammaproteobacteria</taxon>
        <taxon>Salinisphaerales</taxon>
        <taxon>Salinisphaeraceae</taxon>
        <taxon>Salinisphaera</taxon>
    </lineage>
</organism>
<comment type="catalytic activity">
    <reaction evidence="4">
        <text>holo-[ACP] + malonyl-CoA = malonyl-[ACP] + CoA</text>
        <dbReference type="Rhea" id="RHEA:41792"/>
        <dbReference type="Rhea" id="RHEA-COMP:9623"/>
        <dbReference type="Rhea" id="RHEA-COMP:9685"/>
        <dbReference type="ChEBI" id="CHEBI:57287"/>
        <dbReference type="ChEBI" id="CHEBI:57384"/>
        <dbReference type="ChEBI" id="CHEBI:64479"/>
        <dbReference type="ChEBI" id="CHEBI:78449"/>
        <dbReference type="EC" id="2.3.1.39"/>
    </reaction>
</comment>
<name>A0A423PR98_9GAMM</name>
<dbReference type="InterPro" id="IPR014043">
    <property type="entry name" value="Acyl_transferase_dom"/>
</dbReference>
<dbReference type="InterPro" id="IPR001227">
    <property type="entry name" value="Ac_transferase_dom_sf"/>
</dbReference>
<dbReference type="InParanoid" id="A0A423PR98"/>